<dbReference type="SUPFAM" id="SSF81340">
    <property type="entry name" value="Clc chloride channel"/>
    <property type="match status" value="1"/>
</dbReference>
<keyword evidence="3" id="KW-1185">Reference proteome</keyword>
<dbReference type="EMBL" id="JACHIT010000002">
    <property type="protein sequence ID" value="MBB5917266.1"/>
    <property type="molecule type" value="Genomic_DNA"/>
</dbReference>
<feature type="transmembrane region" description="Helical" evidence="1">
    <location>
        <begin position="30"/>
        <end position="50"/>
    </location>
</feature>
<dbReference type="Gene3D" id="1.10.3080.10">
    <property type="entry name" value="Clc chloride channel"/>
    <property type="match status" value="1"/>
</dbReference>
<dbReference type="InterPro" id="IPR014743">
    <property type="entry name" value="Cl-channel_core"/>
</dbReference>
<feature type="transmembrane region" description="Helical" evidence="1">
    <location>
        <begin position="107"/>
        <end position="130"/>
    </location>
</feature>
<evidence type="ECO:0000313" key="2">
    <source>
        <dbReference type="EMBL" id="MBB5917266.1"/>
    </source>
</evidence>
<gene>
    <name evidence="2" type="ORF">BJY24_006178</name>
</gene>
<reference evidence="2 3" key="1">
    <citation type="submission" date="2020-08" db="EMBL/GenBank/DDBJ databases">
        <title>Sequencing the genomes of 1000 actinobacteria strains.</title>
        <authorList>
            <person name="Klenk H.-P."/>
        </authorList>
    </citation>
    <scope>NUCLEOTIDE SEQUENCE [LARGE SCALE GENOMIC DNA]</scope>
    <source>
        <strain evidence="2 3">DSM 43582</strain>
    </source>
</reference>
<keyword evidence="1" id="KW-0472">Membrane</keyword>
<dbReference type="RefSeq" id="WP_276325731.1">
    <property type="nucleotide sequence ID" value="NZ_JACHIT010000002.1"/>
</dbReference>
<accession>A0A7W9UL80</accession>
<sequence length="144" mass="14994">MLGALGGHLTLFKGLEEMKELTAQADSTPVTHLVLITVVKLAALIVAASSGFRGGRIFVAAFLGVCVGTIAHALVPSIPPVVALACGVLGAVLVIARYGWLALFMAALTVGDSTIVPVLCLVILPLWLLVMNRPTMLLRAEPID</sequence>
<protein>
    <submittedName>
        <fullName evidence="2">H+/Cl- antiporter ClcA</fullName>
    </submittedName>
</protein>
<comment type="caution">
    <text evidence="2">The sequence shown here is derived from an EMBL/GenBank/DDBJ whole genome shotgun (WGS) entry which is preliminary data.</text>
</comment>
<keyword evidence="1" id="KW-0812">Transmembrane</keyword>
<evidence type="ECO:0000256" key="1">
    <source>
        <dbReference type="SAM" id="Phobius"/>
    </source>
</evidence>
<feature type="transmembrane region" description="Helical" evidence="1">
    <location>
        <begin position="81"/>
        <end position="100"/>
    </location>
</feature>
<dbReference type="Proteomes" id="UP000540412">
    <property type="component" value="Unassembled WGS sequence"/>
</dbReference>
<organism evidence="2 3">
    <name type="scientific">Nocardia transvalensis</name>
    <dbReference type="NCBI Taxonomy" id="37333"/>
    <lineage>
        <taxon>Bacteria</taxon>
        <taxon>Bacillati</taxon>
        <taxon>Actinomycetota</taxon>
        <taxon>Actinomycetes</taxon>
        <taxon>Mycobacteriales</taxon>
        <taxon>Nocardiaceae</taxon>
        <taxon>Nocardia</taxon>
    </lineage>
</organism>
<keyword evidence="1" id="KW-1133">Transmembrane helix</keyword>
<name>A0A7W9UL80_9NOCA</name>
<dbReference type="AlphaFoldDB" id="A0A7W9UL80"/>
<evidence type="ECO:0000313" key="3">
    <source>
        <dbReference type="Proteomes" id="UP000540412"/>
    </source>
</evidence>
<feature type="transmembrane region" description="Helical" evidence="1">
    <location>
        <begin position="57"/>
        <end position="75"/>
    </location>
</feature>
<proteinExistence type="predicted"/>